<dbReference type="EMBL" id="CADCTH010000542">
    <property type="protein sequence ID" value="CAA9289495.1"/>
    <property type="molecule type" value="Genomic_DNA"/>
</dbReference>
<feature type="non-terminal residue" evidence="2">
    <location>
        <position position="1"/>
    </location>
</feature>
<feature type="compositionally biased region" description="Basic and acidic residues" evidence="1">
    <location>
        <begin position="1"/>
        <end position="13"/>
    </location>
</feature>
<proteinExistence type="predicted"/>
<feature type="compositionally biased region" description="Basic residues" evidence="1">
    <location>
        <begin position="24"/>
        <end position="51"/>
    </location>
</feature>
<feature type="compositionally biased region" description="Basic residues" evidence="1">
    <location>
        <begin position="312"/>
        <end position="340"/>
    </location>
</feature>
<feature type="region of interest" description="Disordered" evidence="1">
    <location>
        <begin position="308"/>
        <end position="347"/>
    </location>
</feature>
<protein>
    <submittedName>
        <fullName evidence="2">Putative metal ion transport protein</fullName>
    </submittedName>
</protein>
<dbReference type="AlphaFoldDB" id="A0A6J4JX26"/>
<accession>A0A6J4JX26</accession>
<reference evidence="2" key="1">
    <citation type="submission" date="2020-02" db="EMBL/GenBank/DDBJ databases">
        <authorList>
            <person name="Meier V. D."/>
        </authorList>
    </citation>
    <scope>NUCLEOTIDE SEQUENCE</scope>
    <source>
        <strain evidence="2">AVDCRST_MAG54</strain>
    </source>
</reference>
<organism evidence="2">
    <name type="scientific">uncultured Actinomycetospora sp</name>
    <dbReference type="NCBI Taxonomy" id="1135996"/>
    <lineage>
        <taxon>Bacteria</taxon>
        <taxon>Bacillati</taxon>
        <taxon>Actinomycetota</taxon>
        <taxon>Actinomycetes</taxon>
        <taxon>Pseudonocardiales</taxon>
        <taxon>Pseudonocardiaceae</taxon>
        <taxon>Actinomycetospora</taxon>
        <taxon>environmental samples</taxon>
    </lineage>
</organism>
<feature type="compositionally biased region" description="Basic and acidic residues" evidence="1">
    <location>
        <begin position="256"/>
        <end position="287"/>
    </location>
</feature>
<gene>
    <name evidence="2" type="ORF">AVDCRST_MAG54-4310</name>
</gene>
<evidence type="ECO:0000313" key="2">
    <source>
        <dbReference type="EMBL" id="CAA9289495.1"/>
    </source>
</evidence>
<evidence type="ECO:0000256" key="1">
    <source>
        <dbReference type="SAM" id="MobiDB-lite"/>
    </source>
</evidence>
<feature type="compositionally biased region" description="Low complexity" evidence="1">
    <location>
        <begin position="213"/>
        <end position="224"/>
    </location>
</feature>
<feature type="compositionally biased region" description="Basic and acidic residues" evidence="1">
    <location>
        <begin position="168"/>
        <end position="179"/>
    </location>
</feature>
<feature type="region of interest" description="Disordered" evidence="1">
    <location>
        <begin position="151"/>
        <end position="287"/>
    </location>
</feature>
<feature type="compositionally biased region" description="Basic residues" evidence="1">
    <location>
        <begin position="199"/>
        <end position="208"/>
    </location>
</feature>
<feature type="region of interest" description="Disordered" evidence="1">
    <location>
        <begin position="1"/>
        <end position="77"/>
    </location>
</feature>
<feature type="compositionally biased region" description="Basic residues" evidence="1">
    <location>
        <begin position="232"/>
        <end position="255"/>
    </location>
</feature>
<name>A0A6J4JX26_9PSEU</name>
<sequence length="431" mass="47819">DRSGDAGRRDRGRAGAPPALEHRRPGHRRRGHRRGRRRPRRHARRRLRVRLHAAVGGGARRRRQDRAGRGGGTLAPRHRLDDLRGLALARALDDGVLRRLRRDLGVRLRRDGHDVVSAAAGGDVRRLDPGVGHPVRAARAGARVVRLVPSLREDHDGAGRRHVRRRGGPRDPRAARRPGDAGGPAPDAARRLGDLHTGPGRRRRRHGDHGRVRLLGQRQGLARQLDADHAPRQPRRLHHHRHLRRRHARGRRRAAVHGEHRAGRERPRPARPRRDPRPALRPRDRHAVPRRLLRDVVLVAARGVAGREPVGHRLRPHPPRGRRPHPGGARRRRAALRGRHPQPPVPGLSAVADVPADGAALPRAPVRPRGGVRRARGVLHAVPRRDAALAAGRAPDARRVAQRVALDDPARRVGAAVLRAVRVGAGRPVRL</sequence>
<feature type="non-terminal residue" evidence="2">
    <location>
        <position position="431"/>
    </location>
</feature>